<evidence type="ECO:0000256" key="10">
    <source>
        <dbReference type="PROSITE-ProRule" id="PRU00175"/>
    </source>
</evidence>
<evidence type="ECO:0000256" key="6">
    <source>
        <dbReference type="ARBA" id="ARBA00022737"/>
    </source>
</evidence>
<dbReference type="InterPro" id="IPR001841">
    <property type="entry name" value="Znf_RING"/>
</dbReference>
<accession>A0A8B9M7B8</accession>
<keyword evidence="7 10" id="KW-0863">Zinc-finger</keyword>
<dbReference type="GO" id="GO:0005737">
    <property type="term" value="C:cytoplasm"/>
    <property type="evidence" value="ECO:0007669"/>
    <property type="project" value="UniProtKB-SubCell"/>
</dbReference>
<dbReference type="AlphaFoldDB" id="A0A8B9M7B8"/>
<evidence type="ECO:0000256" key="3">
    <source>
        <dbReference type="ARBA" id="ARBA00009413"/>
    </source>
</evidence>
<dbReference type="GO" id="GO:0016567">
    <property type="term" value="P:protein ubiquitination"/>
    <property type="evidence" value="ECO:0007669"/>
    <property type="project" value="UniProtKB-UniRule"/>
</dbReference>
<evidence type="ECO:0000313" key="15">
    <source>
        <dbReference type="Ensembl" id="ENSANIP00000001254.1"/>
    </source>
</evidence>
<evidence type="ECO:0000256" key="2">
    <source>
        <dbReference type="ARBA" id="ARBA00004906"/>
    </source>
</evidence>
<evidence type="ECO:0000256" key="8">
    <source>
        <dbReference type="ARBA" id="ARBA00022833"/>
    </source>
</evidence>
<feature type="domain" description="WWE" evidence="14">
    <location>
        <begin position="20"/>
        <end position="110"/>
    </location>
</feature>
<dbReference type="FunFam" id="3.30.40.10:FF:000097">
    <property type="entry name" value="E3 ubiquitin-protein ligase DTX4"/>
    <property type="match status" value="1"/>
</dbReference>
<dbReference type="SMART" id="SM00184">
    <property type="entry name" value="RING"/>
    <property type="match status" value="1"/>
</dbReference>
<dbReference type="Proteomes" id="UP000694541">
    <property type="component" value="Unplaced"/>
</dbReference>
<dbReference type="GO" id="GO:0008270">
    <property type="term" value="F:zinc ion binding"/>
    <property type="evidence" value="ECO:0007669"/>
    <property type="project" value="UniProtKB-KW"/>
</dbReference>
<evidence type="ECO:0000256" key="5">
    <source>
        <dbReference type="ARBA" id="ARBA00022723"/>
    </source>
</evidence>
<proteinExistence type="inferred from homology"/>
<dbReference type="PROSITE" id="PS50089">
    <property type="entry name" value="ZF_RING_2"/>
    <property type="match status" value="1"/>
</dbReference>
<feature type="domain" description="RING-type" evidence="13">
    <location>
        <begin position="387"/>
        <end position="448"/>
    </location>
</feature>
<dbReference type="Pfam" id="PF00097">
    <property type="entry name" value="zf-C3HC4"/>
    <property type="match status" value="1"/>
</dbReference>
<dbReference type="Pfam" id="PF18102">
    <property type="entry name" value="DTC"/>
    <property type="match status" value="1"/>
</dbReference>
<dbReference type="PROSITE" id="PS50918">
    <property type="entry name" value="WWE"/>
    <property type="match status" value="2"/>
</dbReference>
<keyword evidence="4 11" id="KW-0808">Transferase</keyword>
<comment type="subcellular location">
    <subcellularLocation>
        <location evidence="11">Cytoplasm</location>
    </subcellularLocation>
</comment>
<dbReference type="Gene3D" id="3.30.40.10">
    <property type="entry name" value="Zinc/RING finger domain, C3HC4 (zinc finger)"/>
    <property type="match status" value="1"/>
</dbReference>
<name>A0A8B9M7B8_9AVES</name>
<feature type="domain" description="WWE" evidence="14">
    <location>
        <begin position="111"/>
        <end position="187"/>
    </location>
</feature>
<dbReference type="Ensembl" id="ENSANIT00000001287.1">
    <property type="protein sequence ID" value="ENSANIP00000001254.1"/>
    <property type="gene ID" value="ENSANIG00000000921.1"/>
</dbReference>
<keyword evidence="5 11" id="KW-0479">Metal-binding</keyword>
<evidence type="ECO:0000313" key="16">
    <source>
        <dbReference type="Proteomes" id="UP000694541"/>
    </source>
</evidence>
<comment type="catalytic activity">
    <reaction evidence="1 11">
        <text>S-ubiquitinyl-[E2 ubiquitin-conjugating enzyme]-L-cysteine + [acceptor protein]-L-lysine = [E2 ubiquitin-conjugating enzyme]-L-cysteine + N(6)-ubiquitinyl-[acceptor protein]-L-lysine.</text>
        <dbReference type="EC" id="2.3.2.27"/>
    </reaction>
</comment>
<evidence type="ECO:0000256" key="7">
    <source>
        <dbReference type="ARBA" id="ARBA00022771"/>
    </source>
</evidence>
<dbReference type="FunFam" id="3.30.390.130:FF:000001">
    <property type="entry name" value="Probable E3 ubiquitin-protein ligase DTX3"/>
    <property type="match status" value="1"/>
</dbReference>
<keyword evidence="9" id="KW-0914">Notch signaling pathway</keyword>
<dbReference type="GO" id="GO:0007219">
    <property type="term" value="P:Notch signaling pathway"/>
    <property type="evidence" value="ECO:0007669"/>
    <property type="project" value="UniProtKB-KW"/>
</dbReference>
<keyword evidence="11" id="KW-0963">Cytoplasm</keyword>
<dbReference type="CDD" id="cd16672">
    <property type="entry name" value="RING-H2_DTX2"/>
    <property type="match status" value="1"/>
</dbReference>
<dbReference type="InterPro" id="IPR004170">
    <property type="entry name" value="WWE_dom"/>
</dbReference>
<reference evidence="15" key="1">
    <citation type="submission" date="2025-08" db="UniProtKB">
        <authorList>
            <consortium name="Ensembl"/>
        </authorList>
    </citation>
    <scope>IDENTIFICATION</scope>
</reference>
<dbReference type="Pfam" id="PF02825">
    <property type="entry name" value="WWE"/>
    <property type="match status" value="2"/>
</dbReference>
<dbReference type="InterPro" id="IPR018123">
    <property type="entry name" value="WWE-dom_subgr"/>
</dbReference>
<dbReference type="PANTHER" id="PTHR12622">
    <property type="entry name" value="DELTEX-RELATED"/>
    <property type="match status" value="1"/>
</dbReference>
<dbReference type="CDD" id="cd09633">
    <property type="entry name" value="Deltex_C"/>
    <property type="match status" value="1"/>
</dbReference>
<sequence>MAAAQGAGSSSAGPSGLPGSAPGHSSNSTAVAVWEWQDEFGRWRPYRGNVCSYIEQVFQASQQKGRRSGSGLVSSIPLGHADPVLAPYVIDIPSLTQFRQDTGTMRAVRRHLFPGDSAAGQGIVWEWQNDEGGWSPYEMNVCVFLEQARATNHQRVDLGPLGYNYEVDFVAQVQTNKTTRFRRSVQRRLDAPYPVTASSAPLHTGVVCSCQQCWLNSGTGPITTRYRHSMINFPNNSATHQVSGRTASVSSSSVGFVPYNKPTLSGARSTPRLNAQSTWALPQTGGPSTGLSASNGVSAPNLPVKMSKPSKVNQALAGMTAILMSAAGLPVHLTCVPQAASTHKATKKHSSVKEGRKVSKKATPTEPEAVVKKYLEELKGTPADEDCIICMEKLSSPSGYSDACECSTIKPETVGRLTNCQHSFHMLCMLAMYSNGNKDGSLQCPSCKTIYGEKTGTQPKGKMEVSTFPQSLPGHKDCGTIQIVYHISRGIQGPEHPNPGMPYTARGFPRYCYLPDNEKGRKVLELLRVAWKRRLIFTVGTSSTTGESNTVVWNEIHHKTEMDTNLSGHGYPDPNYLDNVLAELAAQGVTEDCLRQ</sequence>
<evidence type="ECO:0000256" key="12">
    <source>
        <dbReference type="SAM" id="MobiDB-lite"/>
    </source>
</evidence>
<keyword evidence="8 11" id="KW-0862">Zinc</keyword>
<comment type="similarity">
    <text evidence="3 11">Belongs to the Deltex family.</text>
</comment>
<organism evidence="15 16">
    <name type="scientific">Accipiter nisus</name>
    <name type="common">Eurasian sparrowhawk</name>
    <dbReference type="NCBI Taxonomy" id="211598"/>
    <lineage>
        <taxon>Eukaryota</taxon>
        <taxon>Metazoa</taxon>
        <taxon>Chordata</taxon>
        <taxon>Craniata</taxon>
        <taxon>Vertebrata</taxon>
        <taxon>Euteleostomi</taxon>
        <taxon>Archelosauria</taxon>
        <taxon>Archosauria</taxon>
        <taxon>Dinosauria</taxon>
        <taxon>Saurischia</taxon>
        <taxon>Theropoda</taxon>
        <taxon>Coelurosauria</taxon>
        <taxon>Aves</taxon>
        <taxon>Neognathae</taxon>
        <taxon>Neoaves</taxon>
        <taxon>Telluraves</taxon>
        <taxon>Accipitrimorphae</taxon>
        <taxon>Accipitriformes</taxon>
        <taxon>Accipitridae</taxon>
        <taxon>Accipitrinae</taxon>
        <taxon>Accipiter</taxon>
    </lineage>
</organism>
<evidence type="ECO:0000256" key="11">
    <source>
        <dbReference type="RuleBase" id="RU367105"/>
    </source>
</evidence>
<evidence type="ECO:0000259" key="13">
    <source>
        <dbReference type="PROSITE" id="PS50089"/>
    </source>
</evidence>
<evidence type="ECO:0000256" key="9">
    <source>
        <dbReference type="ARBA" id="ARBA00022976"/>
    </source>
</evidence>
<reference evidence="15" key="2">
    <citation type="submission" date="2025-09" db="UniProtKB">
        <authorList>
            <consortium name="Ensembl"/>
        </authorList>
    </citation>
    <scope>IDENTIFICATION</scope>
</reference>
<feature type="region of interest" description="Disordered" evidence="12">
    <location>
        <begin position="342"/>
        <end position="365"/>
    </location>
</feature>
<dbReference type="InterPro" id="IPR037197">
    <property type="entry name" value="WWE_dom_sf"/>
</dbReference>
<comment type="pathway">
    <text evidence="2 11">Protein modification; protein ubiquitination.</text>
</comment>
<dbReference type="UniPathway" id="UPA00143"/>
<dbReference type="SUPFAM" id="SSF117839">
    <property type="entry name" value="WWE domain"/>
    <property type="match status" value="2"/>
</dbReference>
<dbReference type="InterPro" id="IPR039398">
    <property type="entry name" value="Deltex_fam"/>
</dbReference>
<dbReference type="EC" id="2.3.2.27" evidence="11"/>
<dbReference type="Gene3D" id="3.30.720.50">
    <property type="match status" value="2"/>
</dbReference>
<evidence type="ECO:0000256" key="1">
    <source>
        <dbReference type="ARBA" id="ARBA00000900"/>
    </source>
</evidence>
<dbReference type="SUPFAM" id="SSF57850">
    <property type="entry name" value="RING/U-box"/>
    <property type="match status" value="1"/>
</dbReference>
<evidence type="ECO:0000259" key="14">
    <source>
        <dbReference type="PROSITE" id="PS50918"/>
    </source>
</evidence>
<dbReference type="InterPro" id="IPR039399">
    <property type="entry name" value="Deltex_C_sf"/>
</dbReference>
<evidence type="ECO:0000256" key="4">
    <source>
        <dbReference type="ARBA" id="ARBA00022679"/>
    </source>
</evidence>
<dbReference type="InterPro" id="IPR013083">
    <property type="entry name" value="Znf_RING/FYVE/PHD"/>
</dbReference>
<dbReference type="InterPro" id="IPR039396">
    <property type="entry name" value="Deltex_C"/>
</dbReference>
<feature type="region of interest" description="Disordered" evidence="12">
    <location>
        <begin position="1"/>
        <end position="24"/>
    </location>
</feature>
<protein>
    <recommendedName>
        <fullName evidence="11">E3 ubiquitin-protein ligase</fullName>
        <ecNumber evidence="11">2.3.2.27</ecNumber>
    </recommendedName>
</protein>
<keyword evidence="16" id="KW-1185">Reference proteome</keyword>
<keyword evidence="6" id="KW-0677">Repeat</keyword>
<dbReference type="InterPro" id="IPR018957">
    <property type="entry name" value="Znf_C3HC4_RING-type"/>
</dbReference>
<dbReference type="SMART" id="SM00678">
    <property type="entry name" value="WWE"/>
    <property type="match status" value="2"/>
</dbReference>
<dbReference type="Gene3D" id="3.30.390.130">
    <property type="match status" value="1"/>
</dbReference>
<dbReference type="GO" id="GO:0061630">
    <property type="term" value="F:ubiquitin protein ligase activity"/>
    <property type="evidence" value="ECO:0007669"/>
    <property type="project" value="UniProtKB-UniRule"/>
</dbReference>